<dbReference type="InterPro" id="IPR036870">
    <property type="entry name" value="Ribosomal_bS18_sf"/>
</dbReference>
<dbReference type="PRINTS" id="PR00974">
    <property type="entry name" value="RIBOSOMALS18"/>
</dbReference>
<dbReference type="InParanoid" id="A7RLH4"/>
<evidence type="ECO:0000256" key="10">
    <source>
        <dbReference type="RuleBase" id="RU003910"/>
    </source>
</evidence>
<name>A7RLH4_NEMVE</name>
<dbReference type="eggNOG" id="KOG3162">
    <property type="taxonomic scope" value="Eukaryota"/>
</dbReference>
<dbReference type="InterPro" id="IPR001648">
    <property type="entry name" value="Ribosomal_bS18"/>
</dbReference>
<evidence type="ECO:0000256" key="7">
    <source>
        <dbReference type="ARBA" id="ARBA00035264"/>
    </source>
</evidence>
<proteinExistence type="inferred from homology"/>
<evidence type="ECO:0000256" key="5">
    <source>
        <dbReference type="ARBA" id="ARBA00023128"/>
    </source>
</evidence>
<keyword evidence="5" id="KW-0496">Mitochondrion</keyword>
<reference evidence="11 12" key="1">
    <citation type="journal article" date="2007" name="Science">
        <title>Sea anemone genome reveals ancestral eumetazoan gene repertoire and genomic organization.</title>
        <authorList>
            <person name="Putnam N.H."/>
            <person name="Srivastava M."/>
            <person name="Hellsten U."/>
            <person name="Dirks B."/>
            <person name="Chapman J."/>
            <person name="Salamov A."/>
            <person name="Terry A."/>
            <person name="Shapiro H."/>
            <person name="Lindquist E."/>
            <person name="Kapitonov V.V."/>
            <person name="Jurka J."/>
            <person name="Genikhovich G."/>
            <person name="Grigoriev I.V."/>
            <person name="Lucas S.M."/>
            <person name="Steele R.E."/>
            <person name="Finnerty J.R."/>
            <person name="Technau U."/>
            <person name="Martindale M.Q."/>
            <person name="Rokhsar D.S."/>
        </authorList>
    </citation>
    <scope>NUCLEOTIDE SEQUENCE [LARGE SCALE GENOMIC DNA]</scope>
    <source>
        <strain evidence="12">CH2 X CH6</strain>
    </source>
</reference>
<evidence type="ECO:0000256" key="1">
    <source>
        <dbReference type="ARBA" id="ARBA00004173"/>
    </source>
</evidence>
<dbReference type="PANTHER" id="PTHR13479">
    <property type="entry name" value="30S RIBOSOMAL PROTEIN S18"/>
    <property type="match status" value="1"/>
</dbReference>
<dbReference type="GO" id="GO:0005763">
    <property type="term" value="C:mitochondrial small ribosomal subunit"/>
    <property type="evidence" value="ECO:0000318"/>
    <property type="project" value="GO_Central"/>
</dbReference>
<dbReference type="OMA" id="EFHNDPK"/>
<comment type="subcellular location">
    <subcellularLocation>
        <location evidence="1">Mitochondrion</location>
    </subcellularLocation>
</comment>
<dbReference type="GO" id="GO:0005743">
    <property type="term" value="C:mitochondrial inner membrane"/>
    <property type="evidence" value="ECO:0007669"/>
    <property type="project" value="UniProtKB-ARBA"/>
</dbReference>
<organism evidence="11 12">
    <name type="scientific">Nematostella vectensis</name>
    <name type="common">Starlet sea anemone</name>
    <dbReference type="NCBI Taxonomy" id="45351"/>
    <lineage>
        <taxon>Eukaryota</taxon>
        <taxon>Metazoa</taxon>
        <taxon>Cnidaria</taxon>
        <taxon>Anthozoa</taxon>
        <taxon>Hexacorallia</taxon>
        <taxon>Actiniaria</taxon>
        <taxon>Edwardsiidae</taxon>
        <taxon>Nematostella</taxon>
    </lineage>
</organism>
<dbReference type="STRING" id="45351.A7RLH4"/>
<keyword evidence="6 10" id="KW-0687">Ribonucleoprotein</keyword>
<dbReference type="EMBL" id="DS469518">
    <property type="protein sequence ID" value="EDO47606.1"/>
    <property type="molecule type" value="Genomic_DNA"/>
</dbReference>
<dbReference type="Gene3D" id="4.10.640.10">
    <property type="entry name" value="Ribosomal protein S18"/>
    <property type="match status" value="1"/>
</dbReference>
<evidence type="ECO:0000256" key="9">
    <source>
        <dbReference type="ARBA" id="ARBA00080084"/>
    </source>
</evidence>
<keyword evidence="3" id="KW-0809">Transit peptide</keyword>
<dbReference type="PhylomeDB" id="A7RLH4"/>
<accession>A7RLH4</accession>
<evidence type="ECO:0000256" key="4">
    <source>
        <dbReference type="ARBA" id="ARBA00022980"/>
    </source>
</evidence>
<protein>
    <recommendedName>
        <fullName evidence="7">Small ribosomal subunit protein bS18m</fullName>
    </recommendedName>
    <alternativeName>
        <fullName evidence="9">28S ribosomal protein S18-1, mitochondrial</fullName>
    </alternativeName>
    <alternativeName>
        <fullName evidence="8">28S ribosomal protein S18c, mitochondrial</fullName>
    </alternativeName>
</protein>
<dbReference type="GO" id="GO:0003735">
    <property type="term" value="F:structural constituent of ribosome"/>
    <property type="evidence" value="ECO:0000318"/>
    <property type="project" value="GO_Central"/>
</dbReference>
<dbReference type="FunFam" id="4.10.640.10:FF:000007">
    <property type="entry name" value="28S ribosomal protein S18c, mitochondrial"/>
    <property type="match status" value="1"/>
</dbReference>
<keyword evidence="4 10" id="KW-0689">Ribosomal protein</keyword>
<evidence type="ECO:0000256" key="2">
    <source>
        <dbReference type="ARBA" id="ARBA00005589"/>
    </source>
</evidence>
<evidence type="ECO:0000256" key="6">
    <source>
        <dbReference type="ARBA" id="ARBA00023274"/>
    </source>
</evidence>
<evidence type="ECO:0000256" key="8">
    <source>
        <dbReference type="ARBA" id="ARBA00076783"/>
    </source>
</evidence>
<dbReference type="HOGENOM" id="CLU_1671402_0_0_1"/>
<sequence>MAACVGRLSLLRFGGERLPFMPKPTAMSAVRQMHITPPVFEGKYHYLERKRKLRKEREQELMARYEAFWLGMRLDEEDRPTGCLLCPKRTDVTIDYKNVRLLSQFISSHSGRIYNRRVTGLCDKKQKEITNAIKRARAIGLMPVTMKHPEFHNDPKLF</sequence>
<comment type="similarity">
    <text evidence="2 10">Belongs to the bacterial ribosomal protein bS18 family.</text>
</comment>
<evidence type="ECO:0000313" key="11">
    <source>
        <dbReference type="EMBL" id="EDO47606.1"/>
    </source>
</evidence>
<dbReference type="NCBIfam" id="TIGR00165">
    <property type="entry name" value="S18"/>
    <property type="match status" value="1"/>
</dbReference>
<keyword evidence="12" id="KW-1185">Reference proteome</keyword>
<dbReference type="SUPFAM" id="SSF46911">
    <property type="entry name" value="Ribosomal protein S18"/>
    <property type="match status" value="1"/>
</dbReference>
<gene>
    <name evidence="11" type="ORF">NEMVEDRAFT_v1g198846</name>
</gene>
<dbReference type="AlphaFoldDB" id="A7RLH4"/>
<dbReference type="Proteomes" id="UP000001593">
    <property type="component" value="Unassembled WGS sequence"/>
</dbReference>
<evidence type="ECO:0000313" key="12">
    <source>
        <dbReference type="Proteomes" id="UP000001593"/>
    </source>
</evidence>
<dbReference type="PANTHER" id="PTHR13479:SF40">
    <property type="entry name" value="SMALL RIBOSOMAL SUBUNIT PROTEIN BS18M"/>
    <property type="match status" value="1"/>
</dbReference>
<dbReference type="HAMAP" id="MF_00270">
    <property type="entry name" value="Ribosomal_bS18"/>
    <property type="match status" value="1"/>
</dbReference>
<evidence type="ECO:0000256" key="3">
    <source>
        <dbReference type="ARBA" id="ARBA00022946"/>
    </source>
</evidence>
<dbReference type="GO" id="GO:0006412">
    <property type="term" value="P:translation"/>
    <property type="evidence" value="ECO:0000318"/>
    <property type="project" value="GO_Central"/>
</dbReference>
<dbReference type="Pfam" id="PF01084">
    <property type="entry name" value="Ribosomal_S18"/>
    <property type="match status" value="1"/>
</dbReference>
<dbReference type="GO" id="GO:0070181">
    <property type="term" value="F:small ribosomal subunit rRNA binding"/>
    <property type="evidence" value="ECO:0000318"/>
    <property type="project" value="GO_Central"/>
</dbReference>